<dbReference type="InterPro" id="IPR016163">
    <property type="entry name" value="Ald_DH_C"/>
</dbReference>
<dbReference type="EMBL" id="BSRI01000002">
    <property type="protein sequence ID" value="GLV59037.1"/>
    <property type="molecule type" value="Genomic_DNA"/>
</dbReference>
<evidence type="ECO:0000313" key="5">
    <source>
        <dbReference type="EMBL" id="GLV59037.1"/>
    </source>
</evidence>
<dbReference type="InterPro" id="IPR044148">
    <property type="entry name" value="ALDH_GabD1-like"/>
</dbReference>
<keyword evidence="3" id="KW-0560">Oxidoreductase</keyword>
<comment type="caution">
    <text evidence="5">The sequence shown here is derived from an EMBL/GenBank/DDBJ whole genome shotgun (WGS) entry which is preliminary data.</text>
</comment>
<dbReference type="PANTHER" id="PTHR43217:SF1">
    <property type="entry name" value="SUCCINATE SEMIALDEHYDE DEHYDROGENASE [NAD(P)+] SAD"/>
    <property type="match status" value="1"/>
</dbReference>
<dbReference type="PANTHER" id="PTHR43217">
    <property type="entry name" value="SUCCINATE SEMIALDEHYDE DEHYDROGENASE [NAD(P)+] SAD"/>
    <property type="match status" value="1"/>
</dbReference>
<dbReference type="CDD" id="cd07100">
    <property type="entry name" value="ALDH_SSADH1_GabD1"/>
    <property type="match status" value="1"/>
</dbReference>
<dbReference type="Pfam" id="PF00171">
    <property type="entry name" value="Aldedh"/>
    <property type="match status" value="1"/>
</dbReference>
<evidence type="ECO:0000313" key="6">
    <source>
        <dbReference type="Proteomes" id="UP001344906"/>
    </source>
</evidence>
<sequence length="467" mass="51436">MSIQSINPATEEVLETFEPYTDKQIDSALQQAHTAFNSWSRTSFAERSTLFHRLASHLRENKARLARTATLEMGKPIVEAEAEVEKCALNCDYYADNAEKFLTPQEMSSNATRSYVAFRPLGVVLALMPWNFPYWQVMRFAAPGLMAGNTAVLKHASNVSRVALEIERMFEEAGFPQGVFRTVLVPGAETEKLIKDPRVVAVTLTGSEQAGIKVAEASGSVLKKHVLELGGSDAYIVLADADLDEAAKTAVQARNQNNGQSCIAAKRFIVVDQVYDEFVEKFVKNTRQLRIGDPLERETKIGPLARKDLRETLEKQVQASLSEGARLATGGKRFGDNGYYYEPTILVDVTPEMTVFKEETFGPMAAVIRARDADHAIELANNSIFGLSSNLWTRDIELAQRLAARIEAGGVFINGMTASAPSLPFGGVKHSGYGRELSHFGIQEFVNVQTIWIGPKVEETPTKSPAE</sequence>
<evidence type="ECO:0000256" key="2">
    <source>
        <dbReference type="ARBA" id="ARBA00022857"/>
    </source>
</evidence>
<dbReference type="Gene3D" id="3.40.605.10">
    <property type="entry name" value="Aldehyde Dehydrogenase, Chain A, domain 1"/>
    <property type="match status" value="1"/>
</dbReference>
<accession>A0ABQ6G2L6</accession>
<feature type="domain" description="Aldehyde dehydrogenase" evidence="4">
    <location>
        <begin position="3"/>
        <end position="451"/>
    </location>
</feature>
<comment type="similarity">
    <text evidence="1">Belongs to the aldehyde dehydrogenase family.</text>
</comment>
<evidence type="ECO:0000256" key="1">
    <source>
        <dbReference type="ARBA" id="ARBA00009986"/>
    </source>
</evidence>
<dbReference type="InterPro" id="IPR016162">
    <property type="entry name" value="Ald_DH_N"/>
</dbReference>
<dbReference type="InterPro" id="IPR047110">
    <property type="entry name" value="GABD/Sad-like"/>
</dbReference>
<dbReference type="Proteomes" id="UP001344906">
    <property type="component" value="Unassembled WGS sequence"/>
</dbReference>
<gene>
    <name evidence="5" type="ORF">KDH_58650</name>
</gene>
<proteinExistence type="inferred from homology"/>
<dbReference type="InterPro" id="IPR016161">
    <property type="entry name" value="Ald_DH/histidinol_DH"/>
</dbReference>
<dbReference type="InterPro" id="IPR015590">
    <property type="entry name" value="Aldehyde_DH_dom"/>
</dbReference>
<dbReference type="Gene3D" id="3.40.309.10">
    <property type="entry name" value="Aldehyde Dehydrogenase, Chain A, domain 2"/>
    <property type="match status" value="1"/>
</dbReference>
<evidence type="ECO:0000259" key="4">
    <source>
        <dbReference type="Pfam" id="PF00171"/>
    </source>
</evidence>
<dbReference type="RefSeq" id="WP_338255503.1">
    <property type="nucleotide sequence ID" value="NZ_BSRI01000002.1"/>
</dbReference>
<keyword evidence="2" id="KW-0521">NADP</keyword>
<organism evidence="5 6">
    <name type="scientific">Dictyobacter halimunensis</name>
    <dbReference type="NCBI Taxonomy" id="3026934"/>
    <lineage>
        <taxon>Bacteria</taxon>
        <taxon>Bacillati</taxon>
        <taxon>Chloroflexota</taxon>
        <taxon>Ktedonobacteria</taxon>
        <taxon>Ktedonobacterales</taxon>
        <taxon>Dictyobacteraceae</taxon>
        <taxon>Dictyobacter</taxon>
    </lineage>
</organism>
<reference evidence="5 6" key="1">
    <citation type="submission" date="2023-02" db="EMBL/GenBank/DDBJ databases">
        <title>Dictyobacter halimunensis sp. nov., a new member of the class Ktedonobacteria from forest soil in a geothermal area.</title>
        <authorList>
            <person name="Rachmania M.K."/>
            <person name="Ningsih F."/>
            <person name="Sakai Y."/>
            <person name="Yabe S."/>
            <person name="Yokota A."/>
            <person name="Sjamsuridzal W."/>
        </authorList>
    </citation>
    <scope>NUCLEOTIDE SEQUENCE [LARGE SCALE GENOMIC DNA]</scope>
    <source>
        <strain evidence="5 6">S3.2.2.5</strain>
    </source>
</reference>
<name>A0ABQ6G2L6_9CHLR</name>
<evidence type="ECO:0000256" key="3">
    <source>
        <dbReference type="ARBA" id="ARBA00023002"/>
    </source>
</evidence>
<dbReference type="SUPFAM" id="SSF53720">
    <property type="entry name" value="ALDH-like"/>
    <property type="match status" value="1"/>
</dbReference>
<protein>
    <submittedName>
        <fullName evidence="5">Succinate-semialdehyde dehydrogenase</fullName>
    </submittedName>
</protein>
<keyword evidence="6" id="KW-1185">Reference proteome</keyword>